<dbReference type="HOGENOM" id="CLU_062854_0_0_1"/>
<organism evidence="2 3">
    <name type="scientific">Aspergillus fumigatus (strain CBS 144.89 / FGSC A1163 / CEA10)</name>
    <name type="common">Neosartorya fumigata</name>
    <dbReference type="NCBI Taxonomy" id="451804"/>
    <lineage>
        <taxon>Eukaryota</taxon>
        <taxon>Fungi</taxon>
        <taxon>Dikarya</taxon>
        <taxon>Ascomycota</taxon>
        <taxon>Pezizomycotina</taxon>
        <taxon>Eurotiomycetes</taxon>
        <taxon>Eurotiomycetidae</taxon>
        <taxon>Eurotiales</taxon>
        <taxon>Aspergillaceae</taxon>
        <taxon>Aspergillus</taxon>
        <taxon>Aspergillus subgen. Fumigati</taxon>
    </lineage>
</organism>
<evidence type="ECO:0000256" key="1">
    <source>
        <dbReference type="SAM" id="MobiDB-lite"/>
    </source>
</evidence>
<protein>
    <submittedName>
        <fullName evidence="2">Uncharacterized protein</fullName>
    </submittedName>
</protein>
<evidence type="ECO:0000313" key="2">
    <source>
        <dbReference type="EMBL" id="EDP48568.1"/>
    </source>
</evidence>
<keyword evidence="3" id="KW-1185">Reference proteome</keyword>
<proteinExistence type="predicted"/>
<feature type="region of interest" description="Disordered" evidence="1">
    <location>
        <begin position="107"/>
        <end position="139"/>
    </location>
</feature>
<gene>
    <name evidence="2" type="ORF">AFUB_080030</name>
</gene>
<dbReference type="EMBL" id="DS499600">
    <property type="protein sequence ID" value="EDP48568.1"/>
    <property type="molecule type" value="Genomic_DNA"/>
</dbReference>
<evidence type="ECO:0000313" key="3">
    <source>
        <dbReference type="Proteomes" id="UP000001699"/>
    </source>
</evidence>
<name>B0YB04_ASPFC</name>
<dbReference type="Proteomes" id="UP000001699">
    <property type="component" value="Unassembled WGS sequence"/>
</dbReference>
<accession>B0YB04</accession>
<sequence>MKVTATRELFYRKQTIANLRAVFRKDVEVLTCQFGSRTVALACTLEADGGRTEVMQSSSLELTNALRDLHNLSSNCVRTYFADHDYQISKDELAACSIDLPRTPGLSIKPNQSTNLKDESLPNGEAVTEGSADMSAEASPHGCMTEVNSLPVRSQEQSHADKKGFPSLVQILWPPFYNTPIAETRDIAVASRQAILQVATTILAENGLSDTNFPMESLCVGHGDSWYDMLNYEDDDIRDLLDGILLSEKVLRIKCVYAMKR</sequence>
<dbReference type="VEuPathDB" id="FungiDB:AFUB_080030"/>
<dbReference type="OrthoDB" id="4367202at2759"/>
<reference evidence="2 3" key="1">
    <citation type="journal article" date="2008" name="PLoS Genet.">
        <title>Genomic islands in the pathogenic filamentous fungus Aspergillus fumigatus.</title>
        <authorList>
            <person name="Fedorova N.D."/>
            <person name="Khaldi N."/>
            <person name="Joardar V.S."/>
            <person name="Maiti R."/>
            <person name="Amedeo P."/>
            <person name="Anderson M.J."/>
            <person name="Crabtree J."/>
            <person name="Silva J.C."/>
            <person name="Badger J.H."/>
            <person name="Albarraq A."/>
            <person name="Angiuoli S."/>
            <person name="Bussey H."/>
            <person name="Bowyer P."/>
            <person name="Cotty P.J."/>
            <person name="Dyer P.S."/>
            <person name="Egan A."/>
            <person name="Galens K."/>
            <person name="Fraser-Liggett C.M."/>
            <person name="Haas B.J."/>
            <person name="Inman J.M."/>
            <person name="Kent R."/>
            <person name="Lemieux S."/>
            <person name="Malavazi I."/>
            <person name="Orvis J."/>
            <person name="Roemer T."/>
            <person name="Ronning C.M."/>
            <person name="Sundaram J.P."/>
            <person name="Sutton G."/>
            <person name="Turner G."/>
            <person name="Venter J.C."/>
            <person name="White O.R."/>
            <person name="Whitty B.R."/>
            <person name="Youngman P."/>
            <person name="Wolfe K.H."/>
            <person name="Goldman G.H."/>
            <person name="Wortman J.R."/>
            <person name="Jiang B."/>
            <person name="Denning D.W."/>
            <person name="Nierman W.C."/>
        </authorList>
    </citation>
    <scope>NUCLEOTIDE SEQUENCE [LARGE SCALE GENOMIC DNA]</scope>
    <source>
        <strain evidence="3">CBS 144.89 / FGSC A1163 / CEA10</strain>
    </source>
</reference>
<dbReference type="AlphaFoldDB" id="B0YB04"/>